<accession>A0ABT1SCQ4</accession>
<keyword evidence="2" id="KW-1185">Reference proteome</keyword>
<gene>
    <name evidence="1" type="ORF">NE686_11660</name>
</gene>
<evidence type="ECO:0000313" key="2">
    <source>
        <dbReference type="Proteomes" id="UP001524478"/>
    </source>
</evidence>
<name>A0ABT1SCQ4_9FIRM</name>
<protein>
    <submittedName>
        <fullName evidence="1">ATP-binding protein</fullName>
    </submittedName>
</protein>
<keyword evidence="1" id="KW-0547">Nucleotide-binding</keyword>
<proteinExistence type="predicted"/>
<sequence>MTKIRRIFPGGNTASGFYSLHDNIISKDRNRLYIFKGMPGGGKSSLMRDLGERMISEGYDIEYHHCPSDPKSIDAIVIDKLKICLLDGTAPHTMDPTYPGLTDKIIDLAQFIDANILKNNKKEIIEAKANNKYAYRKAFNYFKAAKIILEEIAEDNRLKLDIEEVNKESKRFIEKIFSKEASQIVSNGFKERHLFSTAYTPHGFVDYTNTILEWVTDIHYINGDIGTGKSTLLNRILEEGRLRNYAIEIYHNSLIPEKIESVFIKELDTIITSNKHGEHFAKTKIDLNKFFDNSKINIEEYKMFNSLVDKGVKSLNGAKENHFILEKCYRPSVDFAGVTKVREEIFDEILSYIN</sequence>
<comment type="caution">
    <text evidence="1">The sequence shown here is derived from an EMBL/GenBank/DDBJ whole genome shotgun (WGS) entry which is preliminary data.</text>
</comment>
<evidence type="ECO:0000313" key="1">
    <source>
        <dbReference type="EMBL" id="MCQ4923747.1"/>
    </source>
</evidence>
<reference evidence="1 2" key="1">
    <citation type="submission" date="2022-06" db="EMBL/GenBank/DDBJ databases">
        <title>Isolation of gut microbiota from human fecal samples.</title>
        <authorList>
            <person name="Pamer E.G."/>
            <person name="Barat B."/>
            <person name="Waligurski E."/>
            <person name="Medina S."/>
            <person name="Paddock L."/>
            <person name="Mostad J."/>
        </authorList>
    </citation>
    <scope>NUCLEOTIDE SEQUENCE [LARGE SCALE GENOMIC DNA]</scope>
    <source>
        <strain evidence="1 2">DFI.7.95</strain>
    </source>
</reference>
<dbReference type="RefSeq" id="WP_256311633.1">
    <property type="nucleotide sequence ID" value="NZ_JANGAC010000008.1"/>
</dbReference>
<organism evidence="1 2">
    <name type="scientific">Tissierella carlieri</name>
    <dbReference type="NCBI Taxonomy" id="689904"/>
    <lineage>
        <taxon>Bacteria</taxon>
        <taxon>Bacillati</taxon>
        <taxon>Bacillota</taxon>
        <taxon>Tissierellia</taxon>
        <taxon>Tissierellales</taxon>
        <taxon>Tissierellaceae</taxon>
        <taxon>Tissierella</taxon>
    </lineage>
</organism>
<dbReference type="Proteomes" id="UP001524478">
    <property type="component" value="Unassembled WGS sequence"/>
</dbReference>
<keyword evidence="1" id="KW-0067">ATP-binding</keyword>
<dbReference type="EMBL" id="JANGAC010000008">
    <property type="protein sequence ID" value="MCQ4923747.1"/>
    <property type="molecule type" value="Genomic_DNA"/>
</dbReference>
<dbReference type="GO" id="GO:0005524">
    <property type="term" value="F:ATP binding"/>
    <property type="evidence" value="ECO:0007669"/>
    <property type="project" value="UniProtKB-KW"/>
</dbReference>